<dbReference type="RefSeq" id="WP_129835036.1">
    <property type="nucleotide sequence ID" value="NZ_CP035704.1"/>
</dbReference>
<dbReference type="PROSITE" id="PS51257">
    <property type="entry name" value="PROKAR_LIPOPROTEIN"/>
    <property type="match status" value="1"/>
</dbReference>
<name>A0A411HMN2_9GAMM</name>
<evidence type="ECO:0000313" key="3">
    <source>
        <dbReference type="Proteomes" id="UP000291562"/>
    </source>
</evidence>
<organism evidence="2 3">
    <name type="scientific">Pseudolysobacter antarcticus</name>
    <dbReference type="NCBI Taxonomy" id="2511995"/>
    <lineage>
        <taxon>Bacteria</taxon>
        <taxon>Pseudomonadati</taxon>
        <taxon>Pseudomonadota</taxon>
        <taxon>Gammaproteobacteria</taxon>
        <taxon>Lysobacterales</taxon>
        <taxon>Rhodanobacteraceae</taxon>
        <taxon>Pseudolysobacter</taxon>
    </lineage>
</organism>
<feature type="signal peptide" evidence="1">
    <location>
        <begin position="1"/>
        <end position="19"/>
    </location>
</feature>
<dbReference type="Proteomes" id="UP000291562">
    <property type="component" value="Chromosome"/>
</dbReference>
<proteinExistence type="predicted"/>
<reference evidence="2 3" key="1">
    <citation type="submission" date="2019-01" db="EMBL/GenBank/DDBJ databases">
        <title>Pseudolysobacter antarctica gen. nov., sp. nov., isolated from Fildes Peninsula, Antarctica.</title>
        <authorList>
            <person name="Wei Z."/>
            <person name="Peng F."/>
        </authorList>
    </citation>
    <scope>NUCLEOTIDE SEQUENCE [LARGE SCALE GENOMIC DNA]</scope>
    <source>
        <strain evidence="2 3">AQ6-296</strain>
    </source>
</reference>
<accession>A0A411HMN2</accession>
<dbReference type="OrthoDB" id="5933200at2"/>
<evidence type="ECO:0000313" key="2">
    <source>
        <dbReference type="EMBL" id="QBB71739.1"/>
    </source>
</evidence>
<keyword evidence="3" id="KW-1185">Reference proteome</keyword>
<dbReference type="KEGG" id="xbc:ELE36_16025"/>
<protein>
    <recommendedName>
        <fullName evidence="4">DUF3352 domain-containing protein</fullName>
    </recommendedName>
</protein>
<feature type="chain" id="PRO_5019225230" description="DUF3352 domain-containing protein" evidence="1">
    <location>
        <begin position="20"/>
        <end position="558"/>
    </location>
</feature>
<dbReference type="AlphaFoldDB" id="A0A411HMN2"/>
<gene>
    <name evidence="2" type="ORF">ELE36_16025</name>
</gene>
<dbReference type="EMBL" id="CP035704">
    <property type="protein sequence ID" value="QBB71739.1"/>
    <property type="molecule type" value="Genomic_DNA"/>
</dbReference>
<evidence type="ECO:0008006" key="4">
    <source>
        <dbReference type="Google" id="ProtNLM"/>
    </source>
</evidence>
<keyword evidence="1" id="KW-0732">Signal</keyword>
<evidence type="ECO:0000256" key="1">
    <source>
        <dbReference type="SAM" id="SignalP"/>
    </source>
</evidence>
<sequence length="558" mass="59886">MPVIIRLGTCVLASALLLAGCGKTPDAGIPLGYAPADTPYVFGNIEPMPQAMIDRYATQFHESWPMLIAYYQEILSSAEKLDDTSKRVAQAILNEFKTRDTLDKLREIGLRPDAHMALYGVGVIPVLRLELGDAAAFKAFVARVEQNSGQKLEIGKVGEQDYWFIGKDALEVVMAVQGNQVVLTLIPKNAGEDLRKKLLGITRPDKNILQGGALDALNQKFHYLPNGSGYLDVVRLVDLISSASDPVLQEFSTALGSPAKALDAACRTDALSIAQKFPRLSFGYEALTAQRMQVGFQLELEAALAKDVMAASAAAPGTAAPSDSLLDISIAIPVLKLKDFWQKQAKAIVAKPYACSEFADLNKQAVDAVEKLDSSVPPPFSDFNGMRFSLTKLNPKGVGMPEFSGKLLLSMSNPTTTVAMAQLVVPTLKDLKLSPDSKPVPLSLGAMAAMMPPMFVAMSPTALAISTGAGEETGLAAYLAAPAASQPVFMRMSFSGAVYGLFGKFADTISAKMGDKERAQMAKSAQMMTVYEKWIRHGDMQFTATPSGIAIEETIDMN</sequence>